<dbReference type="InterPro" id="IPR014717">
    <property type="entry name" value="Transl_elong_EF1B/ribsomal_bS6"/>
</dbReference>
<protein>
    <submittedName>
        <fullName evidence="2">Type 4a pilus biogenesis protein PilO</fullName>
    </submittedName>
</protein>
<dbReference type="Pfam" id="PF04350">
    <property type="entry name" value="PilO"/>
    <property type="match status" value="1"/>
</dbReference>
<gene>
    <name evidence="2" type="primary">pilO</name>
    <name evidence="2" type="ORF">ACERK3_00960</name>
</gene>
<evidence type="ECO:0000313" key="3">
    <source>
        <dbReference type="Proteomes" id="UP001575105"/>
    </source>
</evidence>
<comment type="caution">
    <text evidence="2">The sequence shown here is derived from an EMBL/GenBank/DDBJ whole genome shotgun (WGS) entry which is preliminary data.</text>
</comment>
<dbReference type="Proteomes" id="UP001575105">
    <property type="component" value="Unassembled WGS sequence"/>
</dbReference>
<keyword evidence="1" id="KW-0812">Transmembrane</keyword>
<dbReference type="RefSeq" id="WP_425343776.1">
    <property type="nucleotide sequence ID" value="NZ_JBGUBD010000001.1"/>
</dbReference>
<keyword evidence="1" id="KW-1133">Transmembrane helix</keyword>
<keyword evidence="3" id="KW-1185">Reference proteome</keyword>
<evidence type="ECO:0000256" key="1">
    <source>
        <dbReference type="SAM" id="Phobius"/>
    </source>
</evidence>
<dbReference type="EMBL" id="JBGUBD010000001">
    <property type="protein sequence ID" value="MFA9476851.1"/>
    <property type="molecule type" value="Genomic_DNA"/>
</dbReference>
<evidence type="ECO:0000313" key="2">
    <source>
        <dbReference type="EMBL" id="MFA9476851.1"/>
    </source>
</evidence>
<proteinExistence type="predicted"/>
<keyword evidence="1" id="KW-0472">Membrane</keyword>
<sequence>MMNFKLNQADGGNARRTIDGVGVAMCLALTGLLYAVGVHPLLEQRREQQALSREVVTEQDEVAMLTASLMEVRRKYVQVQREVADNALRLEPLSALNRRVAELTEMARGAGLAVNGVRPGRATTNEHYRTVPVQVAGDGSFYAVERFLKQLYEQMPDVGVWSLQLERRGSDLEMDPQYQIDLVWYAAPPTE</sequence>
<name>A0ABV4TZS9_9BACT</name>
<organism evidence="2 3">
    <name type="scientific">Natronomicrosphaera hydrolytica</name>
    <dbReference type="NCBI Taxonomy" id="3242702"/>
    <lineage>
        <taxon>Bacteria</taxon>
        <taxon>Pseudomonadati</taxon>
        <taxon>Planctomycetota</taxon>
        <taxon>Phycisphaerae</taxon>
        <taxon>Phycisphaerales</taxon>
        <taxon>Phycisphaeraceae</taxon>
        <taxon>Natronomicrosphaera</taxon>
    </lineage>
</organism>
<accession>A0ABV4TZS9</accession>
<dbReference type="Gene3D" id="3.30.70.60">
    <property type="match status" value="1"/>
</dbReference>
<reference evidence="2 3" key="1">
    <citation type="submission" date="2024-08" db="EMBL/GenBank/DDBJ databases">
        <title>Whole-genome sequencing of halo(alkali)philic microorganisms from hypersaline lakes.</title>
        <authorList>
            <person name="Sorokin D.Y."/>
            <person name="Merkel A.Y."/>
            <person name="Messina E."/>
            <person name="Yakimov M."/>
        </authorList>
    </citation>
    <scope>NUCLEOTIDE SEQUENCE [LARGE SCALE GENOMIC DNA]</scope>
    <source>
        <strain evidence="2 3">AB-hyl4</strain>
    </source>
</reference>
<feature type="transmembrane region" description="Helical" evidence="1">
    <location>
        <begin position="20"/>
        <end position="42"/>
    </location>
</feature>
<dbReference type="InterPro" id="IPR007445">
    <property type="entry name" value="PilO"/>
</dbReference>